<evidence type="ECO:0000313" key="1">
    <source>
        <dbReference type="EMBL" id="EFU31890.1"/>
    </source>
</evidence>
<organism evidence="1 2">
    <name type="scientific">Segatella buccae ATCC 33574</name>
    <dbReference type="NCBI Taxonomy" id="873513"/>
    <lineage>
        <taxon>Bacteria</taxon>
        <taxon>Pseudomonadati</taxon>
        <taxon>Bacteroidota</taxon>
        <taxon>Bacteroidia</taxon>
        <taxon>Bacteroidales</taxon>
        <taxon>Prevotellaceae</taxon>
        <taxon>Segatella</taxon>
    </lineage>
</organism>
<gene>
    <name evidence="1" type="ORF">HMPREF6485_0275</name>
</gene>
<name>E6K3F0_9BACT</name>
<dbReference type="EMBL" id="AEPD01000006">
    <property type="protein sequence ID" value="EFU31890.1"/>
    <property type="molecule type" value="Genomic_DNA"/>
</dbReference>
<dbReference type="eggNOG" id="ENOG5032ZFU">
    <property type="taxonomic scope" value="Bacteria"/>
</dbReference>
<evidence type="ECO:0008006" key="3">
    <source>
        <dbReference type="Google" id="ProtNLM"/>
    </source>
</evidence>
<proteinExistence type="predicted"/>
<dbReference type="AlphaFoldDB" id="E6K3F0"/>
<protein>
    <recommendedName>
        <fullName evidence="3">DUF3467 domain-containing protein</fullName>
    </recommendedName>
</protein>
<comment type="caution">
    <text evidence="1">The sequence shown here is derived from an EMBL/GenBank/DDBJ whole genome shotgun (WGS) entry which is preliminary data.</text>
</comment>
<keyword evidence="2" id="KW-1185">Reference proteome</keyword>
<dbReference type="STRING" id="873513.HMPREF6485_0275"/>
<dbReference type="Pfam" id="PF11950">
    <property type="entry name" value="DUF3467"/>
    <property type="match status" value="1"/>
</dbReference>
<dbReference type="HOGENOM" id="CLU_153689_1_0_10"/>
<dbReference type="InterPro" id="IPR021857">
    <property type="entry name" value="DUF3467"/>
</dbReference>
<accession>E6K3F0</accession>
<sequence>MINEIMTEQPDNQQGQQLQIELRPEIAAGIYSNFALIAHSNTEFVLDFASMLPGLPKVQVGSRVIMAPEHAKRLLAALQENIVNYEREFGKIEIPNQQPRTIAPFGDGMGQA</sequence>
<reference evidence="1 2" key="1">
    <citation type="submission" date="2010-10" db="EMBL/GenBank/DDBJ databases">
        <authorList>
            <person name="Muzny D."/>
            <person name="Qin X."/>
            <person name="Deng J."/>
            <person name="Jiang H."/>
            <person name="Liu Y."/>
            <person name="Qu J."/>
            <person name="Song X.-Z."/>
            <person name="Zhang L."/>
            <person name="Thornton R."/>
            <person name="Coyle M."/>
            <person name="Francisco L."/>
            <person name="Jackson L."/>
            <person name="Javaid M."/>
            <person name="Korchina V."/>
            <person name="Kovar C."/>
            <person name="Mata R."/>
            <person name="Mathew T."/>
            <person name="Ngo R."/>
            <person name="Nguyen L."/>
            <person name="Nguyen N."/>
            <person name="Okwuonu G."/>
            <person name="Ongeri F."/>
            <person name="Pham C."/>
            <person name="Simmons D."/>
            <person name="Wilczek-Boney K."/>
            <person name="Hale W."/>
            <person name="Jakkamsetti A."/>
            <person name="Pham P."/>
            <person name="Ruth R."/>
            <person name="San Lucas F."/>
            <person name="Warren J."/>
            <person name="Zhang J."/>
            <person name="Zhao Z."/>
            <person name="Zhou C."/>
            <person name="Zhu D."/>
            <person name="Lee S."/>
            <person name="Bess C."/>
            <person name="Blankenburg K."/>
            <person name="Forbes L."/>
            <person name="Fu Q."/>
            <person name="Gubbala S."/>
            <person name="Hirani K."/>
            <person name="Jayaseelan J.C."/>
            <person name="Lara F."/>
            <person name="Munidasa M."/>
            <person name="Palculict T."/>
            <person name="Patil S."/>
            <person name="Pu L.-L."/>
            <person name="Saada N."/>
            <person name="Tang L."/>
            <person name="Weissenberger G."/>
            <person name="Zhu Y."/>
            <person name="Hemphill L."/>
            <person name="Shang Y."/>
            <person name="Youmans B."/>
            <person name="Ayvaz T."/>
            <person name="Ross M."/>
            <person name="Santibanez J."/>
            <person name="Aqrawi P."/>
            <person name="Gross S."/>
            <person name="Joshi V."/>
            <person name="Fowler G."/>
            <person name="Nazareth L."/>
            <person name="Reid J."/>
            <person name="Worley K."/>
            <person name="Petrosino J."/>
            <person name="Highlander S."/>
            <person name="Gibbs R."/>
        </authorList>
    </citation>
    <scope>NUCLEOTIDE SEQUENCE [LARGE SCALE GENOMIC DNA]</scope>
    <source>
        <strain evidence="1 2">ATCC 33574</strain>
    </source>
</reference>
<dbReference type="Proteomes" id="UP000003112">
    <property type="component" value="Unassembled WGS sequence"/>
</dbReference>
<evidence type="ECO:0000313" key="2">
    <source>
        <dbReference type="Proteomes" id="UP000003112"/>
    </source>
</evidence>